<dbReference type="InterPro" id="IPR032774">
    <property type="entry name" value="WG_beta_rep"/>
</dbReference>
<comment type="caution">
    <text evidence="3">The sequence shown here is derived from an EMBL/GenBank/DDBJ whole genome shotgun (WGS) entry which is preliminary data.</text>
</comment>
<reference evidence="3 4" key="1">
    <citation type="submission" date="2019-05" db="EMBL/GenBank/DDBJ databases">
        <title>Draft Whole-Genome sequence of the green sulfur bacterium Chlorobaculum thiosulfatiphilum DSM 249.</title>
        <authorList>
            <person name="Meyer T.E."/>
            <person name="Kyndt J.A."/>
        </authorList>
    </citation>
    <scope>NUCLEOTIDE SEQUENCE [LARGE SCALE GENOMIC DNA]</scope>
    <source>
        <strain evidence="3 4">DSM 249</strain>
    </source>
</reference>
<evidence type="ECO:0000313" key="3">
    <source>
        <dbReference type="EMBL" id="TNJ38873.1"/>
    </source>
</evidence>
<sequence length="537" mass="60061">MKIRIALLLSLIMVSTSVCFARSKGAANNTVKKTALSQSFEIFALSQYPDKDYVPIAIHGAKLWGYANRDGRIAIDFQFDEVYPFAQNGLALVKKDNLFGYIRFDGSYAIKPQFLEAWDFGPNGLAPVRVNNKWGYIREDGSVAIAPIYINALCFAANGLAAVQLESSRRWGYIKQDGSFAITPRFVEAGNFAENGLAPIMERNRIGRDICGYIYQDGSIAFSNEEWTDVGDFSKNGLAPISNGRDKIGYVKDDGTLALPIDYYRNLSVYISHYGSRKPYNFSSNGLALVNYKWETFFIRSDGRRAFDGMYEHKYFDYCANGLAFVGKKIKTGDRYMSLGSFTRKVGEEFKTEYQVIDSDGNALLSVNENYPCKQGSGKIEAVVRSDGKVVWPLNLTAACRAKSAALAKAKQEETKRTQLQKISSTTTASSSSSSNNRITNVEIEVRKWDWEVKSFTVSGGPGKCDKWSNDKWHVKPFGKGVAGTYHWTATIGYGSKPDDTDIVCSGTFRLNGNEYIYKIKVYSDGSESTPYIYYYR</sequence>
<dbReference type="AlphaFoldDB" id="A0A5C4S5U3"/>
<protein>
    <submittedName>
        <fullName evidence="3">WG repeat-containing protein</fullName>
    </submittedName>
</protein>
<dbReference type="PANTHER" id="PTHR37841">
    <property type="entry name" value="GLR2918 PROTEIN"/>
    <property type="match status" value="1"/>
</dbReference>
<feature type="region of interest" description="Disordered" evidence="1">
    <location>
        <begin position="418"/>
        <end position="437"/>
    </location>
</feature>
<evidence type="ECO:0000256" key="2">
    <source>
        <dbReference type="SAM" id="SignalP"/>
    </source>
</evidence>
<feature type="compositionally biased region" description="Low complexity" evidence="1">
    <location>
        <begin position="424"/>
        <end position="435"/>
    </location>
</feature>
<dbReference type="PANTHER" id="PTHR37841:SF1">
    <property type="entry name" value="DUF3298 DOMAIN-CONTAINING PROTEIN"/>
    <property type="match status" value="1"/>
</dbReference>
<feature type="chain" id="PRO_5022955326" evidence="2">
    <location>
        <begin position="22"/>
        <end position="537"/>
    </location>
</feature>
<evidence type="ECO:0000313" key="4">
    <source>
        <dbReference type="Proteomes" id="UP000308271"/>
    </source>
</evidence>
<name>A0A5C4S5U3_CHLTI</name>
<dbReference type="EMBL" id="VDCH01000012">
    <property type="protein sequence ID" value="TNJ38873.1"/>
    <property type="molecule type" value="Genomic_DNA"/>
</dbReference>
<accession>A0A5C4S5U3</accession>
<dbReference type="SUPFAM" id="SSF69360">
    <property type="entry name" value="Cell wall binding repeat"/>
    <property type="match status" value="1"/>
</dbReference>
<keyword evidence="2" id="KW-0732">Signal</keyword>
<feature type="signal peptide" evidence="2">
    <location>
        <begin position="1"/>
        <end position="21"/>
    </location>
</feature>
<dbReference type="Pfam" id="PF14903">
    <property type="entry name" value="WG_beta_rep"/>
    <property type="match status" value="3"/>
</dbReference>
<evidence type="ECO:0000256" key="1">
    <source>
        <dbReference type="SAM" id="MobiDB-lite"/>
    </source>
</evidence>
<organism evidence="3 4">
    <name type="scientific">Chlorobaculum thiosulfatiphilum</name>
    <name type="common">Chlorobium limicola f.sp. thiosulfatophilum</name>
    <dbReference type="NCBI Taxonomy" id="115852"/>
    <lineage>
        <taxon>Bacteria</taxon>
        <taxon>Pseudomonadati</taxon>
        <taxon>Chlorobiota</taxon>
        <taxon>Chlorobiia</taxon>
        <taxon>Chlorobiales</taxon>
        <taxon>Chlorobiaceae</taxon>
        <taxon>Chlorobaculum</taxon>
    </lineage>
</organism>
<dbReference type="Proteomes" id="UP000308271">
    <property type="component" value="Unassembled WGS sequence"/>
</dbReference>
<proteinExistence type="predicted"/>
<dbReference type="OrthoDB" id="5464673at2"/>
<gene>
    <name evidence="3" type="ORF">FGF66_07030</name>
</gene>
<keyword evidence="4" id="KW-1185">Reference proteome</keyword>